<accession>A0A401T438</accession>
<feature type="region of interest" description="Disordered" evidence="1">
    <location>
        <begin position="127"/>
        <end position="164"/>
    </location>
</feature>
<organism evidence="2 3">
    <name type="scientific">Chiloscyllium punctatum</name>
    <name type="common">Brownbanded bambooshark</name>
    <name type="synonym">Hemiscyllium punctatum</name>
    <dbReference type="NCBI Taxonomy" id="137246"/>
    <lineage>
        <taxon>Eukaryota</taxon>
        <taxon>Metazoa</taxon>
        <taxon>Chordata</taxon>
        <taxon>Craniata</taxon>
        <taxon>Vertebrata</taxon>
        <taxon>Chondrichthyes</taxon>
        <taxon>Elasmobranchii</taxon>
        <taxon>Galeomorphii</taxon>
        <taxon>Galeoidea</taxon>
        <taxon>Orectolobiformes</taxon>
        <taxon>Hemiscylliidae</taxon>
        <taxon>Chiloscyllium</taxon>
    </lineage>
</organism>
<evidence type="ECO:0000313" key="2">
    <source>
        <dbReference type="EMBL" id="GCC37392.1"/>
    </source>
</evidence>
<reference evidence="2 3" key="1">
    <citation type="journal article" date="2018" name="Nat. Ecol. Evol.">
        <title>Shark genomes provide insights into elasmobranch evolution and the origin of vertebrates.</title>
        <authorList>
            <person name="Hara Y"/>
            <person name="Yamaguchi K"/>
            <person name="Onimaru K"/>
            <person name="Kadota M"/>
            <person name="Koyanagi M"/>
            <person name="Keeley SD"/>
            <person name="Tatsumi K"/>
            <person name="Tanaka K"/>
            <person name="Motone F"/>
            <person name="Kageyama Y"/>
            <person name="Nozu R"/>
            <person name="Adachi N"/>
            <person name="Nishimura O"/>
            <person name="Nakagawa R"/>
            <person name="Tanegashima C"/>
            <person name="Kiyatake I"/>
            <person name="Matsumoto R"/>
            <person name="Murakumo K"/>
            <person name="Nishida K"/>
            <person name="Terakita A"/>
            <person name="Kuratani S"/>
            <person name="Sato K"/>
            <person name="Hyodo S Kuraku.S."/>
        </authorList>
    </citation>
    <scope>NUCLEOTIDE SEQUENCE [LARGE SCALE GENOMIC DNA]</scope>
</reference>
<dbReference type="AlphaFoldDB" id="A0A401T438"/>
<evidence type="ECO:0000313" key="3">
    <source>
        <dbReference type="Proteomes" id="UP000287033"/>
    </source>
</evidence>
<sequence length="164" mass="17651">MPLTCTRYPRFDVGLMDGVQYEVTEAFSPEELADIDLVVEAVEEEAATDLPEQGVPLALLVLVLQQDHITARPPAAHPHTVSGTADIGRAQESGSVSHRVFGVQHEVIPAQDVVAQALLVAGSPAHLEQVQEEGQETETEAHTQHYRSSTSPSVPDQWGAGCPR</sequence>
<keyword evidence="3" id="KW-1185">Reference proteome</keyword>
<dbReference type="EMBL" id="BEZZ01000990">
    <property type="protein sequence ID" value="GCC37392.1"/>
    <property type="molecule type" value="Genomic_DNA"/>
</dbReference>
<name>A0A401T438_CHIPU</name>
<dbReference type="Proteomes" id="UP000287033">
    <property type="component" value="Unassembled WGS sequence"/>
</dbReference>
<evidence type="ECO:0000256" key="1">
    <source>
        <dbReference type="SAM" id="MobiDB-lite"/>
    </source>
</evidence>
<gene>
    <name evidence="2" type="ORF">chiPu_0015896</name>
</gene>
<proteinExistence type="predicted"/>
<protein>
    <submittedName>
        <fullName evidence="2">Uncharacterized protein</fullName>
    </submittedName>
</protein>
<comment type="caution">
    <text evidence="2">The sequence shown here is derived from an EMBL/GenBank/DDBJ whole genome shotgun (WGS) entry which is preliminary data.</text>
</comment>